<dbReference type="AlphaFoldDB" id="A0A923I6G2"/>
<sequence>MTNQHSIVRSVAAITAAVLLALAAGCSKSSDQNKTSTASATPGQSVSASQGKSASKLGDLSAFRSIAVDVAAIVDKGDLPAAKTRIKDLEVAWDSAEAGLKPRAAEDWHMLDKAIDKSLAALRAYTPIQADCKVAMTALLKAFDTLEGKV</sequence>
<evidence type="ECO:0000256" key="2">
    <source>
        <dbReference type="SAM" id="SignalP"/>
    </source>
</evidence>
<feature type="chain" id="PRO_5037404273" evidence="2">
    <location>
        <begin position="24"/>
        <end position="150"/>
    </location>
</feature>
<comment type="caution">
    <text evidence="3">The sequence shown here is derived from an EMBL/GenBank/DDBJ whole genome shotgun (WGS) entry which is preliminary data.</text>
</comment>
<evidence type="ECO:0000313" key="4">
    <source>
        <dbReference type="Proteomes" id="UP000612361"/>
    </source>
</evidence>
<protein>
    <submittedName>
        <fullName evidence="3">Uncharacterized protein</fullName>
    </submittedName>
</protein>
<accession>A0A923I6G2</accession>
<reference evidence="3" key="1">
    <citation type="submission" date="2020-08" db="EMBL/GenBank/DDBJ databases">
        <title>Novel species isolated from subtropical streams in China.</title>
        <authorList>
            <person name="Lu H."/>
        </authorList>
    </citation>
    <scope>NUCLEOTIDE SEQUENCE</scope>
    <source>
        <strain evidence="3">CY7W</strain>
    </source>
</reference>
<dbReference type="EMBL" id="JACOGG010000028">
    <property type="protein sequence ID" value="MBC3937029.1"/>
    <property type="molecule type" value="Genomic_DNA"/>
</dbReference>
<proteinExistence type="predicted"/>
<keyword evidence="4" id="KW-1185">Reference proteome</keyword>
<organism evidence="3 4">
    <name type="scientific">Undibacterium rugosum</name>
    <dbReference type="NCBI Taxonomy" id="2762291"/>
    <lineage>
        <taxon>Bacteria</taxon>
        <taxon>Pseudomonadati</taxon>
        <taxon>Pseudomonadota</taxon>
        <taxon>Betaproteobacteria</taxon>
        <taxon>Burkholderiales</taxon>
        <taxon>Oxalobacteraceae</taxon>
        <taxon>Undibacterium</taxon>
    </lineage>
</organism>
<feature type="signal peptide" evidence="2">
    <location>
        <begin position="1"/>
        <end position="23"/>
    </location>
</feature>
<keyword evidence="2" id="KW-0732">Signal</keyword>
<evidence type="ECO:0000313" key="3">
    <source>
        <dbReference type="EMBL" id="MBC3937029.1"/>
    </source>
</evidence>
<evidence type="ECO:0000256" key="1">
    <source>
        <dbReference type="SAM" id="MobiDB-lite"/>
    </source>
</evidence>
<dbReference type="Proteomes" id="UP000612361">
    <property type="component" value="Unassembled WGS sequence"/>
</dbReference>
<name>A0A923I6G2_9BURK</name>
<dbReference type="RefSeq" id="WP_186882546.1">
    <property type="nucleotide sequence ID" value="NZ_JACOGG010000028.1"/>
</dbReference>
<gene>
    <name evidence="3" type="ORF">H8K47_16860</name>
</gene>
<feature type="region of interest" description="Disordered" evidence="1">
    <location>
        <begin position="29"/>
        <end position="52"/>
    </location>
</feature>